<dbReference type="InterPro" id="IPR020846">
    <property type="entry name" value="MFS_dom"/>
</dbReference>
<keyword evidence="5 6" id="KW-0472">Membrane</keyword>
<keyword evidence="4 6" id="KW-1133">Transmembrane helix</keyword>
<reference evidence="8 9" key="1">
    <citation type="submission" date="2018-03" db="EMBL/GenBank/DDBJ databases">
        <title>Genome sequence of Clostridium vincentii DSM 10228.</title>
        <authorList>
            <person name="Poehlein A."/>
            <person name="Daniel R."/>
        </authorList>
    </citation>
    <scope>NUCLEOTIDE SEQUENCE [LARGE SCALE GENOMIC DNA]</scope>
    <source>
        <strain evidence="8 9">DSM 10228</strain>
    </source>
</reference>
<proteinExistence type="predicted"/>
<sequence>MFITKITNQFGVHKIALCDFVILIIVLFFMANVMSKNILILLAFPYGLVIGTLMPILNVMVIKAVPKKIRGTANAMYYAAIDSGFGIGSLSWGMVAEALGGYNLIFLIASIIAIVGMIVYILSERKLSKKVIVEYGI</sequence>
<dbReference type="InterPro" id="IPR036259">
    <property type="entry name" value="MFS_trans_sf"/>
</dbReference>
<comment type="subcellular location">
    <subcellularLocation>
        <location evidence="1">Cell membrane</location>
        <topology evidence="1">Multi-pass membrane protein</topology>
    </subcellularLocation>
</comment>
<feature type="domain" description="Major facilitator superfamily (MFS) profile" evidence="7">
    <location>
        <begin position="1"/>
        <end position="137"/>
    </location>
</feature>
<dbReference type="RefSeq" id="WP_170065589.1">
    <property type="nucleotide sequence ID" value="NZ_PVXQ01000007.1"/>
</dbReference>
<dbReference type="PANTHER" id="PTHR23531">
    <property type="entry name" value="QUINOLENE RESISTANCE PROTEIN NORA"/>
    <property type="match status" value="1"/>
</dbReference>
<keyword evidence="9" id="KW-1185">Reference proteome</keyword>
<evidence type="ECO:0000259" key="7">
    <source>
        <dbReference type="PROSITE" id="PS50850"/>
    </source>
</evidence>
<feature type="transmembrane region" description="Helical" evidence="6">
    <location>
        <begin position="101"/>
        <end position="122"/>
    </location>
</feature>
<evidence type="ECO:0000256" key="6">
    <source>
        <dbReference type="SAM" id="Phobius"/>
    </source>
</evidence>
<organism evidence="8 9">
    <name type="scientific">Clostridium vincentii</name>
    <dbReference type="NCBI Taxonomy" id="52704"/>
    <lineage>
        <taxon>Bacteria</taxon>
        <taxon>Bacillati</taxon>
        <taxon>Bacillota</taxon>
        <taxon>Clostridia</taxon>
        <taxon>Eubacteriales</taxon>
        <taxon>Clostridiaceae</taxon>
        <taxon>Clostridium</taxon>
    </lineage>
</organism>
<dbReference type="Pfam" id="PF07690">
    <property type="entry name" value="MFS_1"/>
    <property type="match status" value="1"/>
</dbReference>
<dbReference type="SUPFAM" id="SSF103473">
    <property type="entry name" value="MFS general substrate transporter"/>
    <property type="match status" value="1"/>
</dbReference>
<comment type="caution">
    <text evidence="8">The sequence shown here is derived from an EMBL/GenBank/DDBJ whole genome shotgun (WGS) entry which is preliminary data.</text>
</comment>
<dbReference type="AlphaFoldDB" id="A0A2T0BHH9"/>
<evidence type="ECO:0000256" key="3">
    <source>
        <dbReference type="ARBA" id="ARBA00022692"/>
    </source>
</evidence>
<feature type="transmembrane region" description="Helical" evidence="6">
    <location>
        <begin position="38"/>
        <end position="62"/>
    </location>
</feature>
<evidence type="ECO:0000256" key="5">
    <source>
        <dbReference type="ARBA" id="ARBA00023136"/>
    </source>
</evidence>
<dbReference type="InterPro" id="IPR052714">
    <property type="entry name" value="MFS_Exporter"/>
</dbReference>
<dbReference type="PROSITE" id="PS50850">
    <property type="entry name" value="MFS"/>
    <property type="match status" value="1"/>
</dbReference>
<feature type="transmembrane region" description="Helical" evidence="6">
    <location>
        <begin position="74"/>
        <end position="95"/>
    </location>
</feature>
<dbReference type="GO" id="GO:0005886">
    <property type="term" value="C:plasma membrane"/>
    <property type="evidence" value="ECO:0007669"/>
    <property type="project" value="UniProtKB-SubCell"/>
</dbReference>
<evidence type="ECO:0000313" key="8">
    <source>
        <dbReference type="EMBL" id="PRR83361.1"/>
    </source>
</evidence>
<name>A0A2T0BHH9_9CLOT</name>
<dbReference type="EMBL" id="PVXQ01000007">
    <property type="protein sequence ID" value="PRR83361.1"/>
    <property type="molecule type" value="Genomic_DNA"/>
</dbReference>
<feature type="transmembrane region" description="Helical" evidence="6">
    <location>
        <begin position="12"/>
        <end position="32"/>
    </location>
</feature>
<evidence type="ECO:0000256" key="1">
    <source>
        <dbReference type="ARBA" id="ARBA00004651"/>
    </source>
</evidence>
<dbReference type="InterPro" id="IPR011701">
    <property type="entry name" value="MFS"/>
</dbReference>
<dbReference type="GO" id="GO:0022857">
    <property type="term" value="F:transmembrane transporter activity"/>
    <property type="evidence" value="ECO:0007669"/>
    <property type="project" value="InterPro"/>
</dbReference>
<evidence type="ECO:0000313" key="9">
    <source>
        <dbReference type="Proteomes" id="UP000239471"/>
    </source>
</evidence>
<dbReference type="PANTHER" id="PTHR23531:SF1">
    <property type="entry name" value="QUINOLENE RESISTANCE PROTEIN NORA"/>
    <property type="match status" value="1"/>
</dbReference>
<dbReference type="Gene3D" id="1.20.1250.20">
    <property type="entry name" value="MFS general substrate transporter like domains"/>
    <property type="match status" value="1"/>
</dbReference>
<keyword evidence="3 6" id="KW-0812">Transmembrane</keyword>
<gene>
    <name evidence="8" type="ORF">CLVI_09080</name>
</gene>
<accession>A0A2T0BHH9</accession>
<protein>
    <submittedName>
        <fullName evidence="8">Putative transporter</fullName>
    </submittedName>
</protein>
<keyword evidence="2" id="KW-0813">Transport</keyword>
<dbReference type="Proteomes" id="UP000239471">
    <property type="component" value="Unassembled WGS sequence"/>
</dbReference>
<evidence type="ECO:0000256" key="2">
    <source>
        <dbReference type="ARBA" id="ARBA00022448"/>
    </source>
</evidence>
<evidence type="ECO:0000256" key="4">
    <source>
        <dbReference type="ARBA" id="ARBA00022989"/>
    </source>
</evidence>